<organism evidence="1 2">
    <name type="scientific">Neophaeococcomyces mojaviensis</name>
    <dbReference type="NCBI Taxonomy" id="3383035"/>
    <lineage>
        <taxon>Eukaryota</taxon>
        <taxon>Fungi</taxon>
        <taxon>Dikarya</taxon>
        <taxon>Ascomycota</taxon>
        <taxon>Pezizomycotina</taxon>
        <taxon>Eurotiomycetes</taxon>
        <taxon>Chaetothyriomycetidae</taxon>
        <taxon>Chaetothyriales</taxon>
        <taxon>Chaetothyriales incertae sedis</taxon>
        <taxon>Neophaeococcomyces</taxon>
    </lineage>
</organism>
<evidence type="ECO:0000313" key="2">
    <source>
        <dbReference type="Proteomes" id="UP001172386"/>
    </source>
</evidence>
<dbReference type="Proteomes" id="UP001172386">
    <property type="component" value="Unassembled WGS sequence"/>
</dbReference>
<keyword evidence="2" id="KW-1185">Reference proteome</keyword>
<dbReference type="EMBL" id="JAPDRQ010000019">
    <property type="protein sequence ID" value="KAJ9661902.1"/>
    <property type="molecule type" value="Genomic_DNA"/>
</dbReference>
<accession>A0ACC3AG87</accession>
<evidence type="ECO:0000313" key="1">
    <source>
        <dbReference type="EMBL" id="KAJ9661902.1"/>
    </source>
</evidence>
<proteinExistence type="predicted"/>
<name>A0ACC3AG87_9EURO</name>
<protein>
    <submittedName>
        <fullName evidence="1">Uncharacterized protein</fullName>
    </submittedName>
</protein>
<sequence>MANFFTADYSSSTASTPIVRSKTRNYYNNGTPELASTTPLAPPPSKVFGSSQLGTSVSKLRYAQNARDLPSDDQGAGRTAGSGTQGNTFGLSTDSYDEDMDEDEISEDEDYTQQSQDFGFHNMGTANVPSLMKFSTVNQPQQQLTQSRHRSSIRMPQYSTLPSKGNDSYVPGLARDLRKRYPPATLDNDSDAMILQTEQILRSLQEDFEDADDNMFEARLASSAKELEQLWEGTTTQRRKRTDEDLAIGPGHGATEFENARFVAILILRLYNGKRIGQEGDQEYAIYLPEILLNWLNDYHNTLHYSYGRVKAAQPNVLSDEFFWDVIEGLVARAKHEEAMELLADADFSYAKKDTGMRLQDANYSGIQLQSIQKAVLKLRQVLNIGPIVQSSDFDMNGPDWVAYRTEVEQALAELGEMIDPYEDDELLEAEAEDNFAVMHPSRKGLPYEIYSRLKTVYGILLGITNDVVTISNDWLEAAILLTIWWNGEPENKVQQWSFDVSRAHRADQDDNLGDRSYLHRLKESFLAITDPSSTDSLQLNPTSRIELGIASVLQGDMLSALTLIQTYSLCVAAAVAEMGSLSGWSSSKTIPQGFDADDLMVLTMGANESPISKDETLERYAEELFKTSELGTSPNSMVEGWEIAISVASRCDDKQLAKRLVTQFLDELTITTAERASRLSALCGELGFSEESRHVSEQFGNYLVNTTTDYGTALMCYARSRSEGKVRQVIDLLNSYCLVQSRAYPAEQEMDLALSRLVSANNPKAALQGFANADPEAVEVLQFYLVGYACVRRYYTIRDSTSSNKKAAARALVAAINSAADSIYGGLYDPERQTAIQVDGLLTLLGEATALIAEQNGGKRIFTSDQLYAILAAIEDLQTVSDRVYAATEECFAAALRQYHGSAPPSPHAMLKKSMSSGTNSNFSFSMMGSEMLARSEESLGGKSLGSAVLVGGSREKESDDVQRGWDWRSHFKGQNTTGADVLRYLRLNVAQELSMANLEEGV</sequence>
<comment type="caution">
    <text evidence="1">The sequence shown here is derived from an EMBL/GenBank/DDBJ whole genome shotgun (WGS) entry which is preliminary data.</text>
</comment>
<gene>
    <name evidence="1" type="ORF">H2198_001654</name>
</gene>
<reference evidence="1" key="1">
    <citation type="submission" date="2022-10" db="EMBL/GenBank/DDBJ databases">
        <title>Culturing micro-colonial fungi from biological soil crusts in the Mojave desert and describing Neophaeococcomyces mojavensis, and introducing the new genera and species Taxawa tesnikishii.</title>
        <authorList>
            <person name="Kurbessoian T."/>
            <person name="Stajich J.E."/>
        </authorList>
    </citation>
    <scope>NUCLEOTIDE SEQUENCE</scope>
    <source>
        <strain evidence="1">JES_112</strain>
    </source>
</reference>